<dbReference type="Gene3D" id="3.30.310.50">
    <property type="entry name" value="Alpha-D-phosphohexomutase, C-terminal domain"/>
    <property type="match status" value="1"/>
</dbReference>
<dbReference type="SUPFAM" id="SSF53738">
    <property type="entry name" value="Phosphoglucomutase, first 3 domains"/>
    <property type="match status" value="3"/>
</dbReference>
<dbReference type="CDD" id="cd03089">
    <property type="entry name" value="PMM_PGM"/>
    <property type="match status" value="1"/>
</dbReference>
<dbReference type="GO" id="GO:0004615">
    <property type="term" value="F:phosphomannomutase activity"/>
    <property type="evidence" value="ECO:0007669"/>
    <property type="project" value="TreeGrafter"/>
</dbReference>
<dbReference type="OrthoDB" id="9806956at2"/>
<evidence type="ECO:0000256" key="5">
    <source>
        <dbReference type="ARBA" id="ARBA00022842"/>
    </source>
</evidence>
<protein>
    <submittedName>
        <fullName evidence="10">Phosphomannomutase</fullName>
    </submittedName>
</protein>
<evidence type="ECO:0000256" key="1">
    <source>
        <dbReference type="ARBA" id="ARBA00001946"/>
    </source>
</evidence>
<proteinExistence type="inferred from homology"/>
<keyword evidence="6" id="KW-0413">Isomerase</keyword>
<dbReference type="Gene3D" id="3.40.120.10">
    <property type="entry name" value="Alpha-D-Glucose-1,6-Bisphosphate, subunit A, domain 3"/>
    <property type="match status" value="3"/>
</dbReference>
<dbReference type="Pfam" id="PF02879">
    <property type="entry name" value="PGM_PMM_II"/>
    <property type="match status" value="1"/>
</dbReference>
<dbReference type="Pfam" id="PF02878">
    <property type="entry name" value="PGM_PMM_I"/>
    <property type="match status" value="1"/>
</dbReference>
<dbReference type="InterPro" id="IPR016055">
    <property type="entry name" value="A-D-PHexomutase_a/b/a-I/II/III"/>
</dbReference>
<dbReference type="GO" id="GO:0046872">
    <property type="term" value="F:metal ion binding"/>
    <property type="evidence" value="ECO:0007669"/>
    <property type="project" value="UniProtKB-KW"/>
</dbReference>
<evidence type="ECO:0000259" key="7">
    <source>
        <dbReference type="Pfam" id="PF02878"/>
    </source>
</evidence>
<organism evidence="10 11">
    <name type="scientific">Dethiosulfatibacter aminovorans DSM 17477</name>
    <dbReference type="NCBI Taxonomy" id="1121476"/>
    <lineage>
        <taxon>Bacteria</taxon>
        <taxon>Bacillati</taxon>
        <taxon>Bacillota</taxon>
        <taxon>Tissierellia</taxon>
        <taxon>Dethiosulfatibacter</taxon>
    </lineage>
</organism>
<dbReference type="InterPro" id="IPR005841">
    <property type="entry name" value="Alpha-D-phosphohexomutase_SF"/>
</dbReference>
<name>A0A1M6L1V3_9FIRM</name>
<dbReference type="InterPro" id="IPR050060">
    <property type="entry name" value="Phosphoglucosamine_mutase"/>
</dbReference>
<dbReference type="RefSeq" id="WP_073050426.1">
    <property type="nucleotide sequence ID" value="NZ_FQZL01000029.1"/>
</dbReference>
<dbReference type="InterPro" id="IPR005846">
    <property type="entry name" value="A-D-PHexomutase_a/b/a-III"/>
</dbReference>
<dbReference type="PANTHER" id="PTHR42946:SF1">
    <property type="entry name" value="PHOSPHOGLUCOMUTASE (ALPHA-D-GLUCOSE-1,6-BISPHOSPHATE-DEPENDENT)"/>
    <property type="match status" value="1"/>
</dbReference>
<dbReference type="EMBL" id="FQZL01000029">
    <property type="protein sequence ID" value="SHJ65092.1"/>
    <property type="molecule type" value="Genomic_DNA"/>
</dbReference>
<dbReference type="InterPro" id="IPR036900">
    <property type="entry name" value="A-D-PHexomutase_C_sf"/>
</dbReference>
<evidence type="ECO:0000256" key="6">
    <source>
        <dbReference type="ARBA" id="ARBA00023235"/>
    </source>
</evidence>
<reference evidence="10 11" key="1">
    <citation type="submission" date="2016-11" db="EMBL/GenBank/DDBJ databases">
        <authorList>
            <person name="Jaros S."/>
            <person name="Januszkiewicz K."/>
            <person name="Wedrychowicz H."/>
        </authorList>
    </citation>
    <scope>NUCLEOTIDE SEQUENCE [LARGE SCALE GENOMIC DNA]</scope>
    <source>
        <strain evidence="10 11">DSM 17477</strain>
    </source>
</reference>
<dbReference type="PRINTS" id="PR00509">
    <property type="entry name" value="PGMPMM"/>
</dbReference>
<comment type="cofactor">
    <cofactor evidence="1">
        <name>Mg(2+)</name>
        <dbReference type="ChEBI" id="CHEBI:18420"/>
    </cofactor>
</comment>
<gene>
    <name evidence="10" type="ORF">SAMN02745751_03046</name>
</gene>
<feature type="domain" description="Alpha-D-phosphohexomutase alpha/beta/alpha" evidence="8">
    <location>
        <begin position="166"/>
        <end position="270"/>
    </location>
</feature>
<dbReference type="SUPFAM" id="SSF55957">
    <property type="entry name" value="Phosphoglucomutase, C-terminal domain"/>
    <property type="match status" value="1"/>
</dbReference>
<dbReference type="GO" id="GO:0005975">
    <property type="term" value="P:carbohydrate metabolic process"/>
    <property type="evidence" value="ECO:0007669"/>
    <property type="project" value="InterPro"/>
</dbReference>
<keyword evidence="4" id="KW-0479">Metal-binding</keyword>
<dbReference type="FunFam" id="3.40.120.10:FF:000010">
    <property type="entry name" value="phosphomannomutase/phosphoglucomutase isoform X1"/>
    <property type="match status" value="1"/>
</dbReference>
<dbReference type="InterPro" id="IPR005844">
    <property type="entry name" value="A-D-PHexomutase_a/b/a-I"/>
</dbReference>
<dbReference type="PANTHER" id="PTHR42946">
    <property type="entry name" value="PHOSPHOHEXOSE MUTASE"/>
    <property type="match status" value="1"/>
</dbReference>
<evidence type="ECO:0000313" key="10">
    <source>
        <dbReference type="EMBL" id="SHJ65092.1"/>
    </source>
</evidence>
<keyword evidence="11" id="KW-1185">Reference proteome</keyword>
<accession>A0A1M6L1V3</accession>
<evidence type="ECO:0000259" key="8">
    <source>
        <dbReference type="Pfam" id="PF02879"/>
    </source>
</evidence>
<evidence type="ECO:0000259" key="9">
    <source>
        <dbReference type="Pfam" id="PF02880"/>
    </source>
</evidence>
<evidence type="ECO:0000256" key="2">
    <source>
        <dbReference type="ARBA" id="ARBA00010231"/>
    </source>
</evidence>
<dbReference type="InterPro" id="IPR005845">
    <property type="entry name" value="A-D-PHexomutase_a/b/a-II"/>
</dbReference>
<evidence type="ECO:0000313" key="11">
    <source>
        <dbReference type="Proteomes" id="UP000184052"/>
    </source>
</evidence>
<feature type="domain" description="Alpha-D-phosphohexomutase alpha/beta/alpha" evidence="9">
    <location>
        <begin position="275"/>
        <end position="388"/>
    </location>
</feature>
<evidence type="ECO:0000256" key="4">
    <source>
        <dbReference type="ARBA" id="ARBA00022723"/>
    </source>
</evidence>
<dbReference type="Proteomes" id="UP000184052">
    <property type="component" value="Unassembled WGS sequence"/>
</dbReference>
<sequence>MDLLKLQNGSDIRGIALEGVDGESVNLTAVGVWQIAASFSEILSKRLGKKVRISLGRDSRLSGKELLEAAAAGIEHSGCSAVDFGIATTPAMFMSIMDEDLDVDGAIMVTASHLPFNRNGMKFFMKEGGADKKLIREILENAEKNEYSDEFKLYSQCGKDNFLVKYAEGLRNYIIEKTGMEKPLAGTRIIVDAGNGAGGFFAGEFLEKLGADTDGSLYLDPDGMFPNHVPNPEDKTALEIIKKQVVDVKADLGIIFDTDVDRSAIIDSEGNAVNRNRLIALISAILLKEHPGSYIVTDSVTSKGLKKFIEDKGGVHHRFKRGYKNVINESIRLNEEGHESHIGIETSGHGALKENYFLDDGAFLAVKILTEFANMKKKGSDIFDLIRDYEDPAEEKEIRIKIGREDFLEYGKDVIQGIEEKASEIEGWSVEKPNYEGVRINCDENKGNGWFLLRMSLHDPVLPLNIESDSVGGCEIIEKKLLELLKEYEDLKY</sequence>
<keyword evidence="5" id="KW-0460">Magnesium</keyword>
<keyword evidence="3" id="KW-0597">Phosphoprotein</keyword>
<dbReference type="AlphaFoldDB" id="A0A1M6L1V3"/>
<comment type="similarity">
    <text evidence="2">Belongs to the phosphohexose mutase family.</text>
</comment>
<feature type="domain" description="Alpha-D-phosphohexomutase alpha/beta/alpha" evidence="7">
    <location>
        <begin position="7"/>
        <end position="146"/>
    </location>
</feature>
<dbReference type="Pfam" id="PF02880">
    <property type="entry name" value="PGM_PMM_III"/>
    <property type="match status" value="1"/>
</dbReference>
<dbReference type="STRING" id="1121476.SAMN02745751_03046"/>
<evidence type="ECO:0000256" key="3">
    <source>
        <dbReference type="ARBA" id="ARBA00022553"/>
    </source>
</evidence>